<protein>
    <recommendedName>
        <fullName evidence="4">DUF4234 domain-containing protein</fullName>
    </recommendedName>
</protein>
<evidence type="ECO:0000313" key="3">
    <source>
        <dbReference type="Proteomes" id="UP000640725"/>
    </source>
</evidence>
<feature type="transmembrane region" description="Helical" evidence="1">
    <location>
        <begin position="89"/>
        <end position="115"/>
    </location>
</feature>
<evidence type="ECO:0000313" key="2">
    <source>
        <dbReference type="EMBL" id="MBE9146040.1"/>
    </source>
</evidence>
<feature type="transmembrane region" description="Helical" evidence="1">
    <location>
        <begin position="12"/>
        <end position="30"/>
    </location>
</feature>
<keyword evidence="1" id="KW-0472">Membrane</keyword>
<proteinExistence type="predicted"/>
<gene>
    <name evidence="2" type="ORF">IQ236_22875</name>
</gene>
<feature type="transmembrane region" description="Helical" evidence="1">
    <location>
        <begin position="136"/>
        <end position="159"/>
    </location>
</feature>
<organism evidence="2 3">
    <name type="scientific">Planktothrix mougeotii LEGE 06226</name>
    <dbReference type="NCBI Taxonomy" id="1828728"/>
    <lineage>
        <taxon>Bacteria</taxon>
        <taxon>Bacillati</taxon>
        <taxon>Cyanobacteriota</taxon>
        <taxon>Cyanophyceae</taxon>
        <taxon>Oscillatoriophycideae</taxon>
        <taxon>Oscillatoriales</taxon>
        <taxon>Microcoleaceae</taxon>
        <taxon>Planktothrix</taxon>
    </lineage>
</organism>
<dbReference type="RefSeq" id="WP_193871427.1">
    <property type="nucleotide sequence ID" value="NZ_JADEWU010000079.1"/>
</dbReference>
<name>A0ABR9UHV4_9CYAN</name>
<keyword evidence="1" id="KW-1133">Transmembrane helix</keyword>
<dbReference type="EMBL" id="JADEWU010000079">
    <property type="protein sequence ID" value="MBE9146040.1"/>
    <property type="molecule type" value="Genomic_DNA"/>
</dbReference>
<feature type="transmembrane region" description="Helical" evidence="1">
    <location>
        <begin position="51"/>
        <end position="69"/>
    </location>
</feature>
<evidence type="ECO:0008006" key="4">
    <source>
        <dbReference type="Google" id="ProtNLM"/>
    </source>
</evidence>
<reference evidence="2 3" key="1">
    <citation type="submission" date="2020-10" db="EMBL/GenBank/DDBJ databases">
        <authorList>
            <person name="Castelo-Branco R."/>
            <person name="Eusebio N."/>
            <person name="Adriana R."/>
            <person name="Vieira A."/>
            <person name="Brugerolle De Fraissinette N."/>
            <person name="Rezende De Castro R."/>
            <person name="Schneider M.P."/>
            <person name="Vasconcelos V."/>
            <person name="Leao P.N."/>
        </authorList>
    </citation>
    <scope>NUCLEOTIDE SEQUENCE [LARGE SCALE GENOMIC DNA]</scope>
    <source>
        <strain evidence="2 3">LEGE 06226</strain>
    </source>
</reference>
<keyword evidence="3" id="KW-1185">Reference proteome</keyword>
<keyword evidence="1" id="KW-0812">Transmembrane</keyword>
<dbReference type="Proteomes" id="UP000640725">
    <property type="component" value="Unassembled WGS sequence"/>
</dbReference>
<evidence type="ECO:0000256" key="1">
    <source>
        <dbReference type="SAM" id="Phobius"/>
    </source>
</evidence>
<accession>A0ABR9UHV4</accession>
<comment type="caution">
    <text evidence="2">The sequence shown here is derived from an EMBL/GenBank/DDBJ whole genome shotgun (WGS) entry which is preliminary data.</text>
</comment>
<sequence>MTNSNQQYSNVLPIGKFCFLYVITFGLYQIPWCHKQWKFLKEKDDLNINPWLYAWFFGFTIYSLAKKVFHLAEKEGYPNRPSAGGITALYWFFIVLSNLLFLLGFLSLIPLVSILKAVNYYWEQEEGGRLMIREGFTGGQVAWIIFGVLFWLLILIGLFSQA</sequence>